<dbReference type="Proteomes" id="UP000578091">
    <property type="component" value="Unassembled WGS sequence"/>
</dbReference>
<reference evidence="5 6" key="1">
    <citation type="submission" date="2020-07" db="EMBL/GenBank/DDBJ databases">
        <title>Luteimonas sp. SJ-92.</title>
        <authorList>
            <person name="Huang X.-X."/>
            <person name="Xu L."/>
            <person name="Sun J.-Q."/>
        </authorList>
    </citation>
    <scope>NUCLEOTIDE SEQUENCE [LARGE SCALE GENOMIC DNA]</scope>
    <source>
        <strain evidence="5 6">SJ-92</strain>
    </source>
</reference>
<dbReference type="PANTHER" id="PTHR43140:SF1">
    <property type="entry name" value="TYPE I RESTRICTION ENZYME ECOKI SPECIFICITY SUBUNIT"/>
    <property type="match status" value="1"/>
</dbReference>
<feature type="domain" description="Type I restriction modification DNA specificity" evidence="4">
    <location>
        <begin position="8"/>
        <end position="164"/>
    </location>
</feature>
<keyword evidence="5" id="KW-0378">Hydrolase</keyword>
<keyword evidence="3" id="KW-0238">DNA-binding</keyword>
<dbReference type="RefSeq" id="WP_180679554.1">
    <property type="nucleotide sequence ID" value="NZ_JACCKA010000086.1"/>
</dbReference>
<evidence type="ECO:0000313" key="6">
    <source>
        <dbReference type="Proteomes" id="UP000578091"/>
    </source>
</evidence>
<evidence type="ECO:0000313" key="5">
    <source>
        <dbReference type="EMBL" id="NZA27787.1"/>
    </source>
</evidence>
<evidence type="ECO:0000259" key="4">
    <source>
        <dbReference type="Pfam" id="PF01420"/>
    </source>
</evidence>
<comment type="caution">
    <text evidence="5">The sequence shown here is derived from an EMBL/GenBank/DDBJ whole genome shotgun (WGS) entry which is preliminary data.</text>
</comment>
<keyword evidence="6" id="KW-1185">Reference proteome</keyword>
<keyword evidence="2" id="KW-0680">Restriction system</keyword>
<dbReference type="InterPro" id="IPR051212">
    <property type="entry name" value="Type-I_RE_S_subunit"/>
</dbReference>
<keyword evidence="5" id="KW-0540">Nuclease</keyword>
<dbReference type="CDD" id="cd17254">
    <property type="entry name" value="RMtype1_S_FclI-TRD1-CR1_like"/>
    <property type="match status" value="1"/>
</dbReference>
<proteinExistence type="inferred from homology"/>
<sequence>MSDELPPGWALTDIGSLGRYINGRGFKKEEWKKAGLPIIRIQNLNDESAQFNYSDQQHEGKYRVDDGDLLVAWAASLGVYVWNRGPAWLNQHIFRVEVEERAVTKPFLYYALKDALAGLYKKAHGSGMVHITKAKFNRHPISLPPLNEQKRIVSKIDELFSRIDEGERAMERVSKLVERYRQSVLKAAVTGELTRDWREARKAAGQPIESGEALLTRILTVRREAWENAELSKMQANGITPKDEAWKKRYVKPSEPSLTGLPILPEGWVWASLPMLCGVASTNGISVKGANAPPGIPALRLDALGDSGFDYAARRYIPIANSKAERLRIEAGDFFVSRANGSLALVGRAVLAQEPPELVVFPDTMIRYRPADELGVGYWLQRVWQSRLVREQIERKAKTTAGIYKISQGDIAEIAIPIPPSEERAAAISLIDQRLSQVESLSMEQGQSRKRAGALRQAILRSAFSGSLVSQHPEDEPASTLLQRIAVGRAEAKRTMPARGPKKKSR</sequence>
<dbReference type="GO" id="GO:0009307">
    <property type="term" value="P:DNA restriction-modification system"/>
    <property type="evidence" value="ECO:0007669"/>
    <property type="project" value="UniProtKB-KW"/>
</dbReference>
<dbReference type="GO" id="GO:0003677">
    <property type="term" value="F:DNA binding"/>
    <property type="evidence" value="ECO:0007669"/>
    <property type="project" value="UniProtKB-KW"/>
</dbReference>
<name>A0A853JGV0_9GAMM</name>
<dbReference type="PANTHER" id="PTHR43140">
    <property type="entry name" value="TYPE-1 RESTRICTION ENZYME ECOKI SPECIFICITY PROTEIN"/>
    <property type="match status" value="1"/>
</dbReference>
<dbReference type="EMBL" id="JACCKA010000086">
    <property type="protein sequence ID" value="NZA27787.1"/>
    <property type="molecule type" value="Genomic_DNA"/>
</dbReference>
<dbReference type="InterPro" id="IPR000055">
    <property type="entry name" value="Restrct_endonuc_typeI_TRD"/>
</dbReference>
<dbReference type="SUPFAM" id="SSF116734">
    <property type="entry name" value="DNA methylase specificity domain"/>
    <property type="match status" value="2"/>
</dbReference>
<evidence type="ECO:0000256" key="1">
    <source>
        <dbReference type="ARBA" id="ARBA00010923"/>
    </source>
</evidence>
<evidence type="ECO:0000256" key="3">
    <source>
        <dbReference type="ARBA" id="ARBA00023125"/>
    </source>
</evidence>
<evidence type="ECO:0000256" key="2">
    <source>
        <dbReference type="ARBA" id="ARBA00022747"/>
    </source>
</evidence>
<dbReference type="AlphaFoldDB" id="A0A853JGV0"/>
<dbReference type="GO" id="GO:0004519">
    <property type="term" value="F:endonuclease activity"/>
    <property type="evidence" value="ECO:0007669"/>
    <property type="project" value="UniProtKB-KW"/>
</dbReference>
<organism evidence="5 6">
    <name type="scientific">Luteimonas salinisoli</name>
    <dbReference type="NCBI Taxonomy" id="2752307"/>
    <lineage>
        <taxon>Bacteria</taxon>
        <taxon>Pseudomonadati</taxon>
        <taxon>Pseudomonadota</taxon>
        <taxon>Gammaproteobacteria</taxon>
        <taxon>Lysobacterales</taxon>
        <taxon>Lysobacteraceae</taxon>
        <taxon>Luteimonas</taxon>
    </lineage>
</organism>
<keyword evidence="5" id="KW-0255">Endonuclease</keyword>
<comment type="similarity">
    <text evidence="1">Belongs to the type-I restriction system S methylase family.</text>
</comment>
<dbReference type="InterPro" id="IPR044946">
    <property type="entry name" value="Restrct_endonuc_typeI_TRD_sf"/>
</dbReference>
<dbReference type="Pfam" id="PF01420">
    <property type="entry name" value="Methylase_S"/>
    <property type="match status" value="1"/>
</dbReference>
<protein>
    <submittedName>
        <fullName evidence="5">Restriction endonuclease subunit S</fullName>
    </submittedName>
</protein>
<accession>A0A853JGV0</accession>
<gene>
    <name evidence="5" type="ORF">H0E84_15520</name>
</gene>
<dbReference type="Gene3D" id="3.90.220.20">
    <property type="entry name" value="DNA methylase specificity domains"/>
    <property type="match status" value="2"/>
</dbReference>